<dbReference type="PANTHER" id="PTHR22978">
    <property type="entry name" value="B-CELL TRANSLOCATION GENE"/>
    <property type="match status" value="1"/>
</dbReference>
<keyword evidence="4" id="KW-1185">Reference proteome</keyword>
<accession>A0A673G2V0</accession>
<dbReference type="Ensembl" id="ENSSRHT00000006392.1">
    <property type="protein sequence ID" value="ENSSRHP00000006173.1"/>
    <property type="gene ID" value="ENSSRHG00000003803.1"/>
</dbReference>
<dbReference type="AlphaFoldDB" id="A0A673G2V0"/>
<sequence>MKEEIAATVFFIARLAKEKFAVELTSVLFENYKSHWYPENPTKGQAFRCLRMNKAQTRDPVIERACRQINRYIPSLKRRKETQKHIFNKTNTVCHTTIMSYKRFFKSRITCVTG</sequence>
<dbReference type="GO" id="GO:0005634">
    <property type="term" value="C:nucleus"/>
    <property type="evidence" value="ECO:0007669"/>
    <property type="project" value="TreeGrafter"/>
</dbReference>
<feature type="domain" description="Anti-proliferative protein" evidence="2">
    <location>
        <begin position="1"/>
        <end position="82"/>
    </location>
</feature>
<evidence type="ECO:0000313" key="3">
    <source>
        <dbReference type="Ensembl" id="ENSSRHP00000006173.1"/>
    </source>
</evidence>
<dbReference type="Gene3D" id="3.90.640.90">
    <property type="entry name" value="Anti-proliferative protein, N-terminal domain"/>
    <property type="match status" value="1"/>
</dbReference>
<protein>
    <submittedName>
        <fullName evidence="3">B-cell translocation gene 4</fullName>
    </submittedName>
</protein>
<organism evidence="3 4">
    <name type="scientific">Sinocyclocheilus rhinocerous</name>
    <dbReference type="NCBI Taxonomy" id="307959"/>
    <lineage>
        <taxon>Eukaryota</taxon>
        <taxon>Metazoa</taxon>
        <taxon>Chordata</taxon>
        <taxon>Craniata</taxon>
        <taxon>Vertebrata</taxon>
        <taxon>Euteleostomi</taxon>
        <taxon>Actinopterygii</taxon>
        <taxon>Neopterygii</taxon>
        <taxon>Teleostei</taxon>
        <taxon>Ostariophysi</taxon>
        <taxon>Cypriniformes</taxon>
        <taxon>Cyprinidae</taxon>
        <taxon>Cyprininae</taxon>
        <taxon>Sinocyclocheilus</taxon>
    </lineage>
</organism>
<evidence type="ECO:0000313" key="4">
    <source>
        <dbReference type="Proteomes" id="UP000472270"/>
    </source>
</evidence>
<dbReference type="Proteomes" id="UP000472270">
    <property type="component" value="Unassembled WGS sequence"/>
</dbReference>
<evidence type="ECO:0000259" key="2">
    <source>
        <dbReference type="SMART" id="SM00099"/>
    </source>
</evidence>
<reference evidence="3" key="1">
    <citation type="submission" date="2025-08" db="UniProtKB">
        <authorList>
            <consortium name="Ensembl"/>
        </authorList>
    </citation>
    <scope>IDENTIFICATION</scope>
</reference>
<dbReference type="InterPro" id="IPR002087">
    <property type="entry name" value="Anti_prolifrtn"/>
</dbReference>
<dbReference type="InterPro" id="IPR033332">
    <property type="entry name" value="BTG"/>
</dbReference>
<dbReference type="GO" id="GO:0005737">
    <property type="term" value="C:cytoplasm"/>
    <property type="evidence" value="ECO:0007669"/>
    <property type="project" value="TreeGrafter"/>
</dbReference>
<dbReference type="Pfam" id="PF07742">
    <property type="entry name" value="BTG"/>
    <property type="match status" value="1"/>
</dbReference>
<name>A0A673G2V0_9TELE</name>
<reference evidence="3" key="2">
    <citation type="submission" date="2025-09" db="UniProtKB">
        <authorList>
            <consortium name="Ensembl"/>
        </authorList>
    </citation>
    <scope>IDENTIFICATION</scope>
</reference>
<dbReference type="PANTHER" id="PTHR22978:SF5">
    <property type="entry name" value="PROTEIN BTG4"/>
    <property type="match status" value="1"/>
</dbReference>
<proteinExistence type="inferred from homology"/>
<dbReference type="SMART" id="SM00099">
    <property type="entry name" value="btg1"/>
    <property type="match status" value="1"/>
</dbReference>
<evidence type="ECO:0000256" key="1">
    <source>
        <dbReference type="ARBA" id="ARBA00007989"/>
    </source>
</evidence>
<comment type="similarity">
    <text evidence="1">Belongs to the BTG family.</text>
</comment>
<dbReference type="SUPFAM" id="SSF160696">
    <property type="entry name" value="BTG domain-like"/>
    <property type="match status" value="1"/>
</dbReference>
<dbReference type="InterPro" id="IPR036054">
    <property type="entry name" value="BTG-like_sf"/>
</dbReference>